<protein>
    <submittedName>
        <fullName evidence="6">Nitrogen fixation regulation protein FixK</fullName>
    </submittedName>
</protein>
<feature type="domain" description="Cyclic nucleotide-binding" evidence="4">
    <location>
        <begin position="34"/>
        <end position="145"/>
    </location>
</feature>
<dbReference type="SMART" id="SM00100">
    <property type="entry name" value="cNMP"/>
    <property type="match status" value="1"/>
</dbReference>
<dbReference type="Gene3D" id="1.10.10.10">
    <property type="entry name" value="Winged helix-like DNA-binding domain superfamily/Winged helix DNA-binding domain"/>
    <property type="match status" value="1"/>
</dbReference>
<evidence type="ECO:0000256" key="3">
    <source>
        <dbReference type="ARBA" id="ARBA00023163"/>
    </source>
</evidence>
<dbReference type="PANTHER" id="PTHR24567">
    <property type="entry name" value="CRP FAMILY TRANSCRIPTIONAL REGULATORY PROTEIN"/>
    <property type="match status" value="1"/>
</dbReference>
<proteinExistence type="predicted"/>
<keyword evidence="1" id="KW-0805">Transcription regulation</keyword>
<gene>
    <name evidence="6" type="primary">fixK</name>
    <name evidence="6" type="ORF">FRZ44_28260</name>
</gene>
<dbReference type="OrthoDB" id="7584044at2"/>
<dbReference type="CDD" id="cd00038">
    <property type="entry name" value="CAP_ED"/>
    <property type="match status" value="1"/>
</dbReference>
<dbReference type="SUPFAM" id="SSF51206">
    <property type="entry name" value="cAMP-binding domain-like"/>
    <property type="match status" value="1"/>
</dbReference>
<name>A0A5J6MRN2_9PROT</name>
<dbReference type="Gene3D" id="2.60.120.10">
    <property type="entry name" value="Jelly Rolls"/>
    <property type="match status" value="1"/>
</dbReference>
<dbReference type="SMART" id="SM00419">
    <property type="entry name" value="HTH_CRP"/>
    <property type="match status" value="1"/>
</dbReference>
<dbReference type="PROSITE" id="PS50042">
    <property type="entry name" value="CNMP_BINDING_3"/>
    <property type="match status" value="1"/>
</dbReference>
<dbReference type="EMBL" id="CP042906">
    <property type="protein sequence ID" value="QEX17526.1"/>
    <property type="molecule type" value="Genomic_DNA"/>
</dbReference>
<sequence length="250" mass="28311">MSRTYDDLPILPRTCADCAIRETTVCGAIHTDRLDVLEKFKICDRIIPAHTNLYCEGDQLDEIYNLLSGWVALFRLLESGKRQVLQIELPGAFLGYQADLQDPLLHTAECITDVAVCVFPRRSFPELLERHPGLGKRLVRIMAQNVTRTHDQLTNIGGRSGMERVAYFLLQFVPPMQHSQHAADRDTVALPLTQEMIGDALGLTSIHVNRILRELRERHLVVLHNKTLQVLDLGGLRRMAEMSQLDQAEP</sequence>
<organism evidence="6 7">
    <name type="scientific">Hypericibacter terrae</name>
    <dbReference type="NCBI Taxonomy" id="2602015"/>
    <lineage>
        <taxon>Bacteria</taxon>
        <taxon>Pseudomonadati</taxon>
        <taxon>Pseudomonadota</taxon>
        <taxon>Alphaproteobacteria</taxon>
        <taxon>Rhodospirillales</taxon>
        <taxon>Dongiaceae</taxon>
        <taxon>Hypericibacter</taxon>
    </lineage>
</organism>
<dbReference type="Pfam" id="PF13545">
    <property type="entry name" value="HTH_Crp_2"/>
    <property type="match status" value="1"/>
</dbReference>
<dbReference type="Proteomes" id="UP000326202">
    <property type="component" value="Chromosome"/>
</dbReference>
<evidence type="ECO:0000313" key="7">
    <source>
        <dbReference type="Proteomes" id="UP000326202"/>
    </source>
</evidence>
<reference evidence="6 7" key="1">
    <citation type="submission" date="2019-08" db="EMBL/GenBank/DDBJ databases">
        <title>Hyperibacter terrae gen. nov., sp. nov. and Hyperibacter viscosus sp. nov., two new members in the family Rhodospirillaceae isolated from the rhizosphere of Hypericum perforatum.</title>
        <authorList>
            <person name="Noviana Z."/>
        </authorList>
    </citation>
    <scope>NUCLEOTIDE SEQUENCE [LARGE SCALE GENOMIC DNA]</scope>
    <source>
        <strain evidence="6 7">R5913</strain>
    </source>
</reference>
<evidence type="ECO:0000256" key="1">
    <source>
        <dbReference type="ARBA" id="ARBA00023015"/>
    </source>
</evidence>
<keyword evidence="7" id="KW-1185">Reference proteome</keyword>
<dbReference type="PANTHER" id="PTHR24567:SF26">
    <property type="entry name" value="REGULATORY PROTEIN YEIL"/>
    <property type="match status" value="1"/>
</dbReference>
<dbReference type="InterPro" id="IPR050397">
    <property type="entry name" value="Env_Response_Regulators"/>
</dbReference>
<dbReference type="GO" id="GO:0005829">
    <property type="term" value="C:cytosol"/>
    <property type="evidence" value="ECO:0007669"/>
    <property type="project" value="TreeGrafter"/>
</dbReference>
<keyword evidence="2" id="KW-0238">DNA-binding</keyword>
<dbReference type="InterPro" id="IPR000595">
    <property type="entry name" value="cNMP-bd_dom"/>
</dbReference>
<accession>A0A5J6MRN2</accession>
<evidence type="ECO:0000259" key="5">
    <source>
        <dbReference type="PROSITE" id="PS51063"/>
    </source>
</evidence>
<dbReference type="InterPro" id="IPR036388">
    <property type="entry name" value="WH-like_DNA-bd_sf"/>
</dbReference>
<dbReference type="InterPro" id="IPR036390">
    <property type="entry name" value="WH_DNA-bd_sf"/>
</dbReference>
<dbReference type="KEGG" id="htq:FRZ44_28260"/>
<dbReference type="Pfam" id="PF00027">
    <property type="entry name" value="cNMP_binding"/>
    <property type="match status" value="1"/>
</dbReference>
<dbReference type="GO" id="GO:0003700">
    <property type="term" value="F:DNA-binding transcription factor activity"/>
    <property type="evidence" value="ECO:0007669"/>
    <property type="project" value="TreeGrafter"/>
</dbReference>
<dbReference type="PROSITE" id="PS51063">
    <property type="entry name" value="HTH_CRP_2"/>
    <property type="match status" value="1"/>
</dbReference>
<evidence type="ECO:0000256" key="2">
    <source>
        <dbReference type="ARBA" id="ARBA00023125"/>
    </source>
</evidence>
<dbReference type="InterPro" id="IPR012318">
    <property type="entry name" value="HTH_CRP"/>
</dbReference>
<dbReference type="GO" id="GO:0003677">
    <property type="term" value="F:DNA binding"/>
    <property type="evidence" value="ECO:0007669"/>
    <property type="project" value="UniProtKB-KW"/>
</dbReference>
<evidence type="ECO:0000259" key="4">
    <source>
        <dbReference type="PROSITE" id="PS50042"/>
    </source>
</evidence>
<evidence type="ECO:0000313" key="6">
    <source>
        <dbReference type="EMBL" id="QEX17526.1"/>
    </source>
</evidence>
<dbReference type="InterPro" id="IPR014710">
    <property type="entry name" value="RmlC-like_jellyroll"/>
</dbReference>
<dbReference type="InterPro" id="IPR018490">
    <property type="entry name" value="cNMP-bd_dom_sf"/>
</dbReference>
<dbReference type="AlphaFoldDB" id="A0A5J6MRN2"/>
<dbReference type="SUPFAM" id="SSF46785">
    <property type="entry name" value="Winged helix' DNA-binding domain"/>
    <property type="match status" value="1"/>
</dbReference>
<keyword evidence="3" id="KW-0804">Transcription</keyword>
<dbReference type="RefSeq" id="WP_151177779.1">
    <property type="nucleotide sequence ID" value="NZ_CP042906.1"/>
</dbReference>
<feature type="domain" description="HTH crp-type" evidence="5">
    <location>
        <begin position="159"/>
        <end position="234"/>
    </location>
</feature>